<dbReference type="STRING" id="246197.MXAN_6250"/>
<keyword evidence="1" id="KW-1133">Transmembrane helix</keyword>
<feature type="transmembrane region" description="Helical" evidence="1">
    <location>
        <begin position="106"/>
        <end position="127"/>
    </location>
</feature>
<accession>Q1CYZ4</accession>
<dbReference type="Proteomes" id="UP000002402">
    <property type="component" value="Chromosome"/>
</dbReference>
<evidence type="ECO:0000313" key="3">
    <source>
        <dbReference type="Proteomes" id="UP000002402"/>
    </source>
</evidence>
<dbReference type="EnsemblBacteria" id="ABF88552">
    <property type="protein sequence ID" value="ABF88552"/>
    <property type="gene ID" value="MXAN_6250"/>
</dbReference>
<organism evidence="2 3">
    <name type="scientific">Myxococcus xanthus (strain DK1622)</name>
    <dbReference type="NCBI Taxonomy" id="246197"/>
    <lineage>
        <taxon>Bacteria</taxon>
        <taxon>Pseudomonadati</taxon>
        <taxon>Myxococcota</taxon>
        <taxon>Myxococcia</taxon>
        <taxon>Myxococcales</taxon>
        <taxon>Cystobacterineae</taxon>
        <taxon>Myxococcaceae</taxon>
        <taxon>Myxococcus</taxon>
    </lineage>
</organism>
<keyword evidence="3" id="KW-1185">Reference proteome</keyword>
<evidence type="ECO:0000313" key="2">
    <source>
        <dbReference type="EMBL" id="ABF88552.1"/>
    </source>
</evidence>
<reference evidence="2 3" key="1">
    <citation type="journal article" date="2006" name="Proc. Natl. Acad. Sci. U.S.A.">
        <title>Evolution of sensory complexity recorded in a myxobacterial genome.</title>
        <authorList>
            <person name="Goldman B.S."/>
            <person name="Nierman W.C."/>
            <person name="Kaiser D."/>
            <person name="Slater S.C."/>
            <person name="Durkin A.S."/>
            <person name="Eisen J.A."/>
            <person name="Ronning C.M."/>
            <person name="Barbazuk W.B."/>
            <person name="Blanchard M."/>
            <person name="Field C."/>
            <person name="Halling C."/>
            <person name="Hinkle G."/>
            <person name="Iartchuk O."/>
            <person name="Kim H.S."/>
            <person name="Mackenzie C."/>
            <person name="Madupu R."/>
            <person name="Miller N."/>
            <person name="Shvartsbeyn A."/>
            <person name="Sullivan S.A."/>
            <person name="Vaudin M."/>
            <person name="Wiegand R."/>
            <person name="Kaplan H.B."/>
        </authorList>
    </citation>
    <scope>NUCLEOTIDE SEQUENCE [LARGE SCALE GENOMIC DNA]</scope>
    <source>
        <strain evidence="3">DK1622</strain>
    </source>
</reference>
<dbReference type="AlphaFoldDB" id="Q1CYZ4"/>
<dbReference type="KEGG" id="mxa:MXAN_6250"/>
<feature type="transmembrane region" description="Helical" evidence="1">
    <location>
        <begin position="20"/>
        <end position="43"/>
    </location>
</feature>
<keyword evidence="1" id="KW-0472">Membrane</keyword>
<proteinExistence type="predicted"/>
<dbReference type="EMBL" id="CP000113">
    <property type="protein sequence ID" value="ABF88552.1"/>
    <property type="molecule type" value="Genomic_DNA"/>
</dbReference>
<dbReference type="HOGENOM" id="CLU_1738550_0_0_7"/>
<sequence>MRGGASSAAMSSSEQTQTVMALAEIFVPLAVGILQGILVMKFVRPLLMERLGGLAGLVRSRANTFLGIVQMFLLLGVVAACNAAYAPQTLAWLQERDILPFEPTLLVLRISAIIASYLSGTNLVHLASALSDDTESNTLEPLPLNNRRQR</sequence>
<keyword evidence="1" id="KW-0812">Transmembrane</keyword>
<evidence type="ECO:0000256" key="1">
    <source>
        <dbReference type="SAM" id="Phobius"/>
    </source>
</evidence>
<name>Q1CYZ4_MYXXD</name>
<feature type="transmembrane region" description="Helical" evidence="1">
    <location>
        <begin position="64"/>
        <end position="86"/>
    </location>
</feature>
<gene>
    <name evidence="2" type="ordered locus">MXAN_6250</name>
</gene>
<protein>
    <submittedName>
        <fullName evidence="2">Uncharacterized protein</fullName>
    </submittedName>
</protein>